<evidence type="ECO:0000256" key="1">
    <source>
        <dbReference type="ARBA" id="ARBA00010457"/>
    </source>
</evidence>
<dbReference type="InterPro" id="IPR036423">
    <property type="entry name" value="SOD-like_Cu/Zn_dom_sf"/>
</dbReference>
<dbReference type="EMBL" id="SRSF01000012">
    <property type="protein sequence ID" value="THH35540.1"/>
    <property type="molecule type" value="Genomic_DNA"/>
</dbReference>
<evidence type="ECO:0008006" key="5">
    <source>
        <dbReference type="Google" id="ProtNLM"/>
    </source>
</evidence>
<organism evidence="3 4">
    <name type="scientific">Neolewinella litorea</name>
    <dbReference type="NCBI Taxonomy" id="2562452"/>
    <lineage>
        <taxon>Bacteria</taxon>
        <taxon>Pseudomonadati</taxon>
        <taxon>Bacteroidota</taxon>
        <taxon>Saprospiria</taxon>
        <taxon>Saprospirales</taxon>
        <taxon>Lewinellaceae</taxon>
        <taxon>Neolewinella</taxon>
    </lineage>
</organism>
<protein>
    <recommendedName>
        <fullName evidence="5">CHRD domain-containing protein</fullName>
    </recommendedName>
</protein>
<dbReference type="SUPFAM" id="SSF49329">
    <property type="entry name" value="Cu,Zn superoxide dismutase-like"/>
    <property type="match status" value="1"/>
</dbReference>
<accession>A0A4S4NHG4</accession>
<comment type="similarity">
    <text evidence="1">Belongs to the Cu-Zn superoxide dismutase family.</text>
</comment>
<dbReference type="Proteomes" id="UP000308528">
    <property type="component" value="Unassembled WGS sequence"/>
</dbReference>
<keyword evidence="2" id="KW-0732">Signal</keyword>
<comment type="caution">
    <text evidence="3">The sequence shown here is derived from an EMBL/GenBank/DDBJ whole genome shotgun (WGS) entry which is preliminary data.</text>
</comment>
<feature type="signal peptide" evidence="2">
    <location>
        <begin position="1"/>
        <end position="21"/>
    </location>
</feature>
<name>A0A4S4NHG4_9BACT</name>
<feature type="chain" id="PRO_5020415478" description="CHRD domain-containing protein" evidence="2">
    <location>
        <begin position="22"/>
        <end position="193"/>
    </location>
</feature>
<dbReference type="GO" id="GO:0046872">
    <property type="term" value="F:metal ion binding"/>
    <property type="evidence" value="ECO:0007669"/>
    <property type="project" value="InterPro"/>
</dbReference>
<evidence type="ECO:0000313" key="3">
    <source>
        <dbReference type="EMBL" id="THH35540.1"/>
    </source>
</evidence>
<dbReference type="AlphaFoldDB" id="A0A4S4NHG4"/>
<keyword evidence="4" id="KW-1185">Reference proteome</keyword>
<evidence type="ECO:0000256" key="2">
    <source>
        <dbReference type="SAM" id="SignalP"/>
    </source>
</evidence>
<dbReference type="OrthoDB" id="2991218at2"/>
<proteinExistence type="inferred from homology"/>
<dbReference type="GO" id="GO:0006801">
    <property type="term" value="P:superoxide metabolic process"/>
    <property type="evidence" value="ECO:0007669"/>
    <property type="project" value="InterPro"/>
</dbReference>
<reference evidence="3 4" key="1">
    <citation type="submission" date="2019-04" db="EMBL/GenBank/DDBJ databases">
        <title>Lewinella litorea sp. nov., isolated from a marine sand.</title>
        <authorList>
            <person name="Yoon J.-H."/>
        </authorList>
    </citation>
    <scope>NUCLEOTIDE SEQUENCE [LARGE SCALE GENOMIC DNA]</scope>
    <source>
        <strain evidence="3 4">HSMS-39</strain>
    </source>
</reference>
<dbReference type="PROSITE" id="PS51257">
    <property type="entry name" value="PROKAR_LIPOPROTEIN"/>
    <property type="match status" value="1"/>
</dbReference>
<evidence type="ECO:0000313" key="4">
    <source>
        <dbReference type="Proteomes" id="UP000308528"/>
    </source>
</evidence>
<gene>
    <name evidence="3" type="ORF">E4021_16590</name>
</gene>
<dbReference type="RefSeq" id="WP_136460503.1">
    <property type="nucleotide sequence ID" value="NZ_SRSF01000012.1"/>
</dbReference>
<sequence length="193" mass="20736">MHKNFLLLPLLALLLAFTACEKEEYTISEPESQSFKTNDLAKAHKTKDRYVADLMSLNNSGVMGQAILTLEDGMLTVHIEASGMVPNVAHAQHIHGHTDSPRASVCPPPAADTNDDGMISVAEGVPFYGGILLALTPFPVADADGNIDYTNTFEYTGDLGQLQKRVIVLHGGNFDGEFIPSLPVACGKISVKK</sequence>